<dbReference type="EMBL" id="CP014245">
    <property type="protein sequence ID" value="AMD21074.1"/>
    <property type="molecule type" value="Genomic_DNA"/>
</dbReference>
<dbReference type="InterPro" id="IPR015211">
    <property type="entry name" value="Peptidase_M1_C"/>
</dbReference>
<dbReference type="SUPFAM" id="SSF55486">
    <property type="entry name" value="Metalloproteases ('zincins'), catalytic domain"/>
    <property type="match status" value="1"/>
</dbReference>
<feature type="region of interest" description="Disordered" evidence="18">
    <location>
        <begin position="1"/>
        <end position="23"/>
    </location>
</feature>
<feature type="active site" description="Proton donor" evidence="15">
    <location>
        <position position="386"/>
    </location>
</feature>
<feature type="binding site" evidence="17">
    <location>
        <position position="298"/>
    </location>
    <ligand>
        <name>Zn(2+)</name>
        <dbReference type="ChEBI" id="CHEBI:29105"/>
        <note>catalytic</note>
    </ligand>
</feature>
<dbReference type="FunFam" id="1.10.390.10:FF:000003">
    <property type="entry name" value="Leukotriene A(4) hydrolase"/>
    <property type="match status" value="1"/>
</dbReference>
<proteinExistence type="inferred from homology"/>
<dbReference type="InterPro" id="IPR045357">
    <property type="entry name" value="Aminopeptidase_N-like_N"/>
</dbReference>
<dbReference type="InterPro" id="IPR042097">
    <property type="entry name" value="Aminopeptidase_N-like_N_sf"/>
</dbReference>
<dbReference type="InterPro" id="IPR038502">
    <property type="entry name" value="M1_LTA-4_hydro/amino_C_sf"/>
</dbReference>
<evidence type="ECO:0000256" key="4">
    <source>
        <dbReference type="ARBA" id="ARBA00010136"/>
    </source>
</evidence>
<dbReference type="InterPro" id="IPR016024">
    <property type="entry name" value="ARM-type_fold"/>
</dbReference>
<dbReference type="OrthoDB" id="79562at2759"/>
<dbReference type="SUPFAM" id="SSF63737">
    <property type="entry name" value="Leukotriene A4 hydrolase N-terminal domain"/>
    <property type="match status" value="1"/>
</dbReference>
<feature type="active site" description="Proton acceptor" evidence="15">
    <location>
        <position position="299"/>
    </location>
</feature>
<evidence type="ECO:0000256" key="2">
    <source>
        <dbReference type="ARBA" id="ARBA00002142"/>
    </source>
</evidence>
<dbReference type="InterPro" id="IPR049980">
    <property type="entry name" value="LTA4H_cat"/>
</dbReference>
<dbReference type="Gene3D" id="2.60.40.1730">
    <property type="entry name" value="tricorn interacting facor f3 domain"/>
    <property type="match status" value="1"/>
</dbReference>
<comment type="catalytic activity">
    <reaction evidence="1">
        <text>an epoxide + H2O = an ethanediol</text>
        <dbReference type="Rhea" id="RHEA:19037"/>
        <dbReference type="ChEBI" id="CHEBI:15377"/>
        <dbReference type="ChEBI" id="CHEBI:32955"/>
        <dbReference type="ChEBI" id="CHEBI:140594"/>
        <dbReference type="EC" id="3.3.2.10"/>
    </reaction>
</comment>
<dbReference type="Pfam" id="PF01433">
    <property type="entry name" value="Peptidase_M1"/>
    <property type="match status" value="1"/>
</dbReference>
<dbReference type="SMART" id="SM01263">
    <property type="entry name" value="Leuk-A4-hydro_C"/>
    <property type="match status" value="1"/>
</dbReference>
<evidence type="ECO:0000256" key="8">
    <source>
        <dbReference type="ARBA" id="ARBA00022670"/>
    </source>
</evidence>
<dbReference type="STRING" id="45286.A0A0X8HT99"/>
<dbReference type="PRINTS" id="PR00756">
    <property type="entry name" value="ALADIPTASE"/>
</dbReference>
<dbReference type="RefSeq" id="XP_017988070.1">
    <property type="nucleotide sequence ID" value="XM_018132649.1"/>
</dbReference>
<dbReference type="PANTHER" id="PTHR45726:SF3">
    <property type="entry name" value="LEUKOTRIENE A-4 HYDROLASE"/>
    <property type="match status" value="1"/>
</dbReference>
<dbReference type="GO" id="GO:0070006">
    <property type="term" value="F:metalloaminopeptidase activity"/>
    <property type="evidence" value="ECO:0007669"/>
    <property type="project" value="UniProtKB-ARBA"/>
</dbReference>
<comment type="subcellular location">
    <subcellularLocation>
        <location evidence="3">Cytoplasm</location>
    </subcellularLocation>
</comment>
<feature type="binding site" evidence="16">
    <location>
        <begin position="582"/>
        <end position="584"/>
    </location>
    <ligand>
        <name>a peptide</name>
        <dbReference type="ChEBI" id="CHEBI:60466"/>
    </ligand>
</feature>
<dbReference type="InterPro" id="IPR014782">
    <property type="entry name" value="Peptidase_M1_dom"/>
</dbReference>
<keyword evidence="9 17" id="KW-0479">Metal-binding</keyword>
<dbReference type="CDD" id="cd09599">
    <property type="entry name" value="M1_LTA4H"/>
    <property type="match status" value="1"/>
</dbReference>
<gene>
    <name evidence="20" type="ORF">AW171_hschr53007</name>
</gene>
<evidence type="ECO:0000256" key="18">
    <source>
        <dbReference type="SAM" id="MobiDB-lite"/>
    </source>
</evidence>
<dbReference type="GO" id="GO:0008270">
    <property type="term" value="F:zinc ion binding"/>
    <property type="evidence" value="ECO:0007669"/>
    <property type="project" value="InterPro"/>
</dbReference>
<evidence type="ECO:0000256" key="14">
    <source>
        <dbReference type="ARBA" id="ARBA00031416"/>
    </source>
</evidence>
<feature type="binding site" evidence="16">
    <location>
        <begin position="269"/>
        <end position="274"/>
    </location>
    <ligand>
        <name>a peptide</name>
        <dbReference type="ChEBI" id="CHEBI:60466"/>
    </ligand>
</feature>
<feature type="binding site" evidence="17">
    <location>
        <position position="321"/>
    </location>
    <ligand>
        <name>Zn(2+)</name>
        <dbReference type="ChEBI" id="CHEBI:29105"/>
        <note>catalytic</note>
    </ligand>
</feature>
<evidence type="ECO:0000256" key="6">
    <source>
        <dbReference type="ARBA" id="ARBA00020017"/>
    </source>
</evidence>
<dbReference type="Proteomes" id="UP000243052">
    <property type="component" value="Chromosome v"/>
</dbReference>
<name>A0A0X8HT99_9SACH</name>
<dbReference type="FunFam" id="3.30.2010.30:FF:000001">
    <property type="entry name" value="Leukotriene A(4) hydrolase"/>
    <property type="match status" value="1"/>
</dbReference>
<evidence type="ECO:0000256" key="17">
    <source>
        <dbReference type="PIRSR" id="PIRSR634015-3"/>
    </source>
</evidence>
<feature type="binding site" evidence="16">
    <location>
        <begin position="143"/>
        <end position="145"/>
    </location>
    <ligand>
        <name>a peptide</name>
        <dbReference type="ChEBI" id="CHEBI:60466"/>
    </ligand>
</feature>
<dbReference type="InterPro" id="IPR027268">
    <property type="entry name" value="Peptidase_M4/M1_CTD_sf"/>
</dbReference>
<evidence type="ECO:0000256" key="3">
    <source>
        <dbReference type="ARBA" id="ARBA00004496"/>
    </source>
</evidence>
<sequence length="630" mass="72028">MKLPSVLEEKRPAESPEADLSTQSNYKDFQIKHTTLDLDVDFEKREVSGHVTFELRRVTDAEEVRLDTACLDVHGATIDGENAEIELKPELHFLGKQLIVKPVGKRLPDEFKLSVQFNTKNEGTALQWLDEKQTSGKPFVFNQLETTYARCFMPCFDTPVVKSQMTANIRSPYPVVFAGVETEGSGEGGVYKFEQKIPICSYLTGFASGDLVSAEIGPRSKVYSEPYIIKDCQDEFSEDVENFIKTAEDIIFEYEWGTYNILINPSSYPYGGMENPNITFATPTLIAHDKSNNDVIAHELAHSWSGNLVTNANWGHVWLNEGWTVYLEKRIIGAVHGEQTRLLGYMFGNTDYLELVNSDEPPEATVLVRQFTAEMNADDVMNLTPYIKGSCFLYHLETKLGGKEVFDPFIKHYFAKYAKKSLDTWQFLDTLFEFFSDKREVLDAIDWKAWLFTPGMPPDSEFKSTLADEVTKLADRWFAKVAEFDQASQFTSEFSKSDIESFNPMQLMMFLNIITQSNAGCNPTFAWKKHPIATEAFVNIYEDKIFKSQNPEIIYRNLVFQVTAEVKSSYQKAADWLGKVGRMKYVVPLYRLLNQKDRHLAIETFNQHKEFYHPICKARVDVVLQTTKTT</sequence>
<keyword evidence="11 17" id="KW-0862">Zinc</keyword>
<dbReference type="Gene3D" id="1.25.40.320">
    <property type="entry name" value="Peptidase M1, leukotriene A4 hydrolase/aminopeptidase C-terminal domain"/>
    <property type="match status" value="1"/>
</dbReference>
<dbReference type="GeneID" id="28724350"/>
<evidence type="ECO:0000313" key="21">
    <source>
        <dbReference type="Proteomes" id="UP000243052"/>
    </source>
</evidence>
<feature type="domain" description="Peptidase M1 leukotriene A4 hydrolase/aminopeptidase C-terminal" evidence="19">
    <location>
        <begin position="465"/>
        <end position="624"/>
    </location>
</feature>
<reference evidence="20 21" key="1">
    <citation type="submission" date="2016-01" db="EMBL/GenBank/DDBJ databases">
        <title>Genome sequence of the yeast Holleya sinecauda.</title>
        <authorList>
            <person name="Dietrich F.S."/>
        </authorList>
    </citation>
    <scope>NUCLEOTIDE SEQUENCE [LARGE SCALE GENOMIC DNA]</scope>
    <source>
        <strain evidence="20 21">ATCC 58844</strain>
    </source>
</reference>
<keyword evidence="7" id="KW-0963">Cytoplasm</keyword>
<evidence type="ECO:0000259" key="19">
    <source>
        <dbReference type="SMART" id="SM01263"/>
    </source>
</evidence>
<dbReference type="GO" id="GO:0006508">
    <property type="term" value="P:proteolysis"/>
    <property type="evidence" value="ECO:0007669"/>
    <property type="project" value="UniProtKB-KW"/>
</dbReference>
<feature type="binding site" evidence="17">
    <location>
        <position position="302"/>
    </location>
    <ligand>
        <name>Zn(2+)</name>
        <dbReference type="ChEBI" id="CHEBI:29105"/>
        <note>catalytic</note>
    </ligand>
</feature>
<dbReference type="PANTHER" id="PTHR45726">
    <property type="entry name" value="LEUKOTRIENE A-4 HYDROLASE"/>
    <property type="match status" value="1"/>
</dbReference>
<dbReference type="GO" id="GO:0005829">
    <property type="term" value="C:cytosol"/>
    <property type="evidence" value="ECO:0007669"/>
    <property type="project" value="TreeGrafter"/>
</dbReference>
<evidence type="ECO:0000256" key="5">
    <source>
        <dbReference type="ARBA" id="ARBA00013006"/>
    </source>
</evidence>
<keyword evidence="8" id="KW-0645">Protease</keyword>
<evidence type="ECO:0000256" key="12">
    <source>
        <dbReference type="ARBA" id="ARBA00023049"/>
    </source>
</evidence>
<evidence type="ECO:0000256" key="10">
    <source>
        <dbReference type="ARBA" id="ARBA00022801"/>
    </source>
</evidence>
<dbReference type="Gene3D" id="3.30.2010.30">
    <property type="match status" value="1"/>
</dbReference>
<evidence type="ECO:0000256" key="7">
    <source>
        <dbReference type="ARBA" id="ARBA00022490"/>
    </source>
</evidence>
<evidence type="ECO:0000313" key="20">
    <source>
        <dbReference type="EMBL" id="AMD21074.1"/>
    </source>
</evidence>
<dbReference type="FunFam" id="1.25.40.320:FF:000001">
    <property type="entry name" value="Leukotriene A(4) hydrolase"/>
    <property type="match status" value="1"/>
</dbReference>
<organism evidence="20 21">
    <name type="scientific">Eremothecium sinecaudum</name>
    <dbReference type="NCBI Taxonomy" id="45286"/>
    <lineage>
        <taxon>Eukaryota</taxon>
        <taxon>Fungi</taxon>
        <taxon>Dikarya</taxon>
        <taxon>Ascomycota</taxon>
        <taxon>Saccharomycotina</taxon>
        <taxon>Saccharomycetes</taxon>
        <taxon>Saccharomycetales</taxon>
        <taxon>Saccharomycetaceae</taxon>
        <taxon>Eremothecium</taxon>
    </lineage>
</organism>
<dbReference type="InterPro" id="IPR001930">
    <property type="entry name" value="Peptidase_M1"/>
</dbReference>
<dbReference type="EC" id="3.3.2.10" evidence="5"/>
<dbReference type="AlphaFoldDB" id="A0A0X8HT99"/>
<comment type="cofactor">
    <cofactor evidence="17">
        <name>Zn(2+)</name>
        <dbReference type="ChEBI" id="CHEBI:29105"/>
    </cofactor>
    <text evidence="17">Binds 1 zinc ion per subunit.</text>
</comment>
<dbReference type="Pfam" id="PF09127">
    <property type="entry name" value="Leuk-A4-hydro_C"/>
    <property type="match status" value="1"/>
</dbReference>
<evidence type="ECO:0000256" key="13">
    <source>
        <dbReference type="ARBA" id="ARBA00030177"/>
    </source>
</evidence>
<dbReference type="GO" id="GO:0004301">
    <property type="term" value="F:epoxide hydrolase activity"/>
    <property type="evidence" value="ECO:0007669"/>
    <property type="project" value="UniProtKB-EC"/>
</dbReference>
<comment type="similarity">
    <text evidence="4">Belongs to the peptidase M1 family.</text>
</comment>
<evidence type="ECO:0000256" key="1">
    <source>
        <dbReference type="ARBA" id="ARBA00001268"/>
    </source>
</evidence>
<comment type="function">
    <text evidence="2">Aminopeptidase that preferentially cleaves di- and tripeptides. Also has low epoxide hydrolase activity (in vitro). Can hydrolyze the epoxide leukotriene LTA(4) but it forms preferentially 5,6-dihydroxy-7,9,11,14-eicosatetraenoic acid rather than the cytokine leukotriene B(4) as the product compared to the homologous mammalian enzyme (in vitro).</text>
</comment>
<evidence type="ECO:0000256" key="11">
    <source>
        <dbReference type="ARBA" id="ARBA00022833"/>
    </source>
</evidence>
<dbReference type="SUPFAM" id="SSF48371">
    <property type="entry name" value="ARM repeat"/>
    <property type="match status" value="1"/>
</dbReference>
<protein>
    <recommendedName>
        <fullName evidence="6">Leucine aminopeptidase 2</fullName>
        <ecNumber evidence="5">3.3.2.10</ecNumber>
    </recommendedName>
    <alternativeName>
        <fullName evidence="13">Epoxide hydrolase</fullName>
    </alternativeName>
    <alternativeName>
        <fullName evidence="14">Leukotriene A-4 hydrolase homolog</fullName>
    </alternativeName>
</protein>
<keyword evidence="12" id="KW-0482">Metalloprotease</keyword>
<dbReference type="InterPro" id="IPR034015">
    <property type="entry name" value="M1_LTA4H"/>
</dbReference>
<dbReference type="Gene3D" id="1.10.390.10">
    <property type="entry name" value="Neutral Protease Domain 2"/>
    <property type="match status" value="1"/>
</dbReference>
<accession>A0A0X8HT99</accession>
<dbReference type="Pfam" id="PF17900">
    <property type="entry name" value="Peptidase_M1_N"/>
    <property type="match status" value="1"/>
</dbReference>
<keyword evidence="21" id="KW-1185">Reference proteome</keyword>
<evidence type="ECO:0000256" key="15">
    <source>
        <dbReference type="PIRSR" id="PIRSR634015-1"/>
    </source>
</evidence>
<keyword evidence="10" id="KW-0378">Hydrolase</keyword>
<evidence type="ECO:0000256" key="9">
    <source>
        <dbReference type="ARBA" id="ARBA00022723"/>
    </source>
</evidence>
<evidence type="ECO:0000256" key="16">
    <source>
        <dbReference type="PIRSR" id="PIRSR634015-2"/>
    </source>
</evidence>